<evidence type="ECO:0000313" key="4">
    <source>
        <dbReference type="Proteomes" id="UP000252479"/>
    </source>
</evidence>
<evidence type="ECO:0000256" key="1">
    <source>
        <dbReference type="SAM" id="Coils"/>
    </source>
</evidence>
<dbReference type="AlphaFoldDB" id="A0A368LNZ4"/>
<dbReference type="RefSeq" id="WP_086958481.1">
    <property type="nucleotide sequence ID" value="NZ_FUKS01000006.1"/>
</dbReference>
<evidence type="ECO:0008006" key="5">
    <source>
        <dbReference type="Google" id="ProtNLM"/>
    </source>
</evidence>
<gene>
    <name evidence="3" type="ORF">CIK83_06040</name>
</gene>
<accession>A0A368LNZ4</accession>
<organism evidence="3 4">
    <name type="scientific">Vibrio casei</name>
    <dbReference type="NCBI Taxonomy" id="673372"/>
    <lineage>
        <taxon>Bacteria</taxon>
        <taxon>Pseudomonadati</taxon>
        <taxon>Pseudomonadota</taxon>
        <taxon>Gammaproteobacteria</taxon>
        <taxon>Vibrionales</taxon>
        <taxon>Vibrionaceae</taxon>
        <taxon>Vibrio</taxon>
    </lineage>
</organism>
<keyword evidence="4" id="KW-1185">Reference proteome</keyword>
<keyword evidence="1" id="KW-0175">Coiled coil</keyword>
<feature type="transmembrane region" description="Helical" evidence="2">
    <location>
        <begin position="12"/>
        <end position="29"/>
    </location>
</feature>
<feature type="coiled-coil region" evidence="1">
    <location>
        <begin position="40"/>
        <end position="120"/>
    </location>
</feature>
<keyword evidence="2" id="KW-0472">Membrane</keyword>
<proteinExistence type="predicted"/>
<dbReference type="Proteomes" id="UP000252479">
    <property type="component" value="Unassembled WGS sequence"/>
</dbReference>
<dbReference type="EMBL" id="QPGL01000001">
    <property type="protein sequence ID" value="RCS73213.1"/>
    <property type="molecule type" value="Genomic_DNA"/>
</dbReference>
<keyword evidence="2" id="KW-1133">Transmembrane helix</keyword>
<reference evidence="3 4" key="1">
    <citation type="journal article" date="2017" name="Elife">
        <title>Extensive horizontal gene transfer in cheese-associated bacteria.</title>
        <authorList>
            <person name="Bonham K.S."/>
            <person name="Wolfe B.E."/>
            <person name="Dutton R.J."/>
        </authorList>
    </citation>
    <scope>NUCLEOTIDE SEQUENCE [LARGE SCALE GENOMIC DNA]</scope>
    <source>
        <strain evidence="3 4">JB196</strain>
    </source>
</reference>
<comment type="caution">
    <text evidence="3">The sequence shown here is derived from an EMBL/GenBank/DDBJ whole genome shotgun (WGS) entry which is preliminary data.</text>
</comment>
<dbReference type="GeneID" id="303188471"/>
<evidence type="ECO:0000313" key="3">
    <source>
        <dbReference type="EMBL" id="RCS73213.1"/>
    </source>
</evidence>
<name>A0A368LNZ4_9VIBR</name>
<evidence type="ECO:0000256" key="2">
    <source>
        <dbReference type="SAM" id="Phobius"/>
    </source>
</evidence>
<sequence length="221" mass="25077">MSTSINKIHVSIAMVIGIILGSSVTYAALKSNTQLSTTLQVQLSQENDELQSEIQKIQEDFDQQKQSSLQASQEQQDKIESLTQELSQLNEKKKKVEKTLVVQKKKAVELKTEKKELEKTTELQNDLYDKSHELFEKQTALEAQVNKLSITYDKLASQTEKFTKECKLFKEGTSWDPKSDSCDKEKLAKEQLGKLRTSIAKNKKDLVDVNALIEKLGVKPE</sequence>
<protein>
    <recommendedName>
        <fullName evidence="5">Chromosome partitioning protein ParA</fullName>
    </recommendedName>
</protein>
<keyword evidence="2" id="KW-0812">Transmembrane</keyword>